<dbReference type="Pfam" id="PF01850">
    <property type="entry name" value="PIN"/>
    <property type="match status" value="1"/>
</dbReference>
<dbReference type="HOGENOM" id="CLU_153003_0_0_2"/>
<evidence type="ECO:0000259" key="1">
    <source>
        <dbReference type="Pfam" id="PF01850"/>
    </source>
</evidence>
<dbReference type="OrthoDB" id="43721at2157"/>
<dbReference type="PaxDb" id="263820-PTO1512"/>
<dbReference type="Gene3D" id="3.40.50.1010">
    <property type="entry name" value="5'-nuclease"/>
    <property type="match status" value="1"/>
</dbReference>
<evidence type="ECO:0000313" key="3">
    <source>
        <dbReference type="Proteomes" id="UP000000438"/>
    </source>
</evidence>
<dbReference type="GeneID" id="2844722"/>
<accession>Q6KYV5</accession>
<dbReference type="InterPro" id="IPR002716">
    <property type="entry name" value="PIN_dom"/>
</dbReference>
<dbReference type="Proteomes" id="UP000000438">
    <property type="component" value="Chromosome"/>
</dbReference>
<reference evidence="2 3" key="1">
    <citation type="journal article" date="2004" name="Proc. Natl. Acad. Sci. U.S.A.">
        <title>Genome sequence of Picrophilus torridus and its implications for life around pH 0.</title>
        <authorList>
            <person name="Futterer O."/>
            <person name="Angelov A."/>
            <person name="Liesegang H."/>
            <person name="Gottschalk G."/>
            <person name="Schleper C."/>
            <person name="Schepers B."/>
            <person name="Dock C."/>
            <person name="Antranikian G."/>
            <person name="Liebl W."/>
        </authorList>
    </citation>
    <scope>NUCLEOTIDE SEQUENCE [LARGE SCALE GENOMIC DNA]</scope>
    <source>
        <strain evidence="3">ATCC 700027 / DSM 9790 / JCM 10055 / NBRC 100828</strain>
    </source>
</reference>
<sequence length="137" mass="15885">MEYIDTNILISLINKNDNKHNIANELIKKYNDIIITQLNILEMRSVLSRVPVTEEEIDALIEYLFIKTNIKFVEIDINRALKKSGDIINSVKLKTLDCIHIASAIILNADKFITFDKDFKIKEVYINKYGMEIINPL</sequence>
<dbReference type="AlphaFoldDB" id="Q6KYV5"/>
<dbReference type="STRING" id="263820.PTO1512"/>
<proteinExistence type="predicted"/>
<dbReference type="InterPro" id="IPR029060">
    <property type="entry name" value="PIN-like_dom_sf"/>
</dbReference>
<dbReference type="eggNOG" id="arCOG03706">
    <property type="taxonomic scope" value="Archaea"/>
</dbReference>
<dbReference type="KEGG" id="pto:PTO1512"/>
<dbReference type="SUPFAM" id="SSF88723">
    <property type="entry name" value="PIN domain-like"/>
    <property type="match status" value="1"/>
</dbReference>
<dbReference type="RefSeq" id="WP_011178313.1">
    <property type="nucleotide sequence ID" value="NC_005877.1"/>
</dbReference>
<evidence type="ECO:0000313" key="2">
    <source>
        <dbReference type="EMBL" id="AAT44097.1"/>
    </source>
</evidence>
<organism evidence="2 3">
    <name type="scientific">Picrophilus torridus (strain ATCC 700027 / DSM 9790 / JCM 10055 / NBRC 100828 / KAW 2/3)</name>
    <dbReference type="NCBI Taxonomy" id="1122961"/>
    <lineage>
        <taxon>Archaea</taxon>
        <taxon>Methanobacteriati</taxon>
        <taxon>Thermoplasmatota</taxon>
        <taxon>Thermoplasmata</taxon>
        <taxon>Thermoplasmatales</taxon>
        <taxon>Picrophilaceae</taxon>
        <taxon>Picrophilus</taxon>
    </lineage>
</organism>
<protein>
    <submittedName>
        <fullName evidence="2">Hypothetical PIN domain protein</fullName>
    </submittedName>
</protein>
<dbReference type="InParanoid" id="Q6KYV5"/>
<dbReference type="EMBL" id="AE017261">
    <property type="protein sequence ID" value="AAT44097.1"/>
    <property type="molecule type" value="Genomic_DNA"/>
</dbReference>
<name>Q6KYV5_PICTO</name>
<feature type="domain" description="PIN" evidence="1">
    <location>
        <begin position="3"/>
        <end position="120"/>
    </location>
</feature>
<dbReference type="CDD" id="cd09874">
    <property type="entry name" value="PIN_MT3492-like"/>
    <property type="match status" value="1"/>
</dbReference>
<gene>
    <name evidence="2" type="ordered locus">PTO1512</name>
</gene>